<dbReference type="GO" id="GO:0016787">
    <property type="term" value="F:hydrolase activity"/>
    <property type="evidence" value="ECO:0007669"/>
    <property type="project" value="InterPro"/>
</dbReference>
<protein>
    <submittedName>
        <fullName evidence="2">Cell wall hydrolyses</fullName>
    </submittedName>
</protein>
<dbReference type="InterPro" id="IPR011105">
    <property type="entry name" value="Cell_wall_hydrolase_SleB"/>
</dbReference>
<dbReference type="Gene3D" id="1.10.10.2520">
    <property type="entry name" value="Cell wall hydrolase SleB, domain 1"/>
    <property type="match status" value="1"/>
</dbReference>
<sequence>MWYAAAALVSLPSIGVGYAAAYGSLFGAEVELYLPAPGTVSNAIRTEDDAEPREVSTAAARLFYEEGKGPRADRFAVTASKPAKPSIMASIAKLPALPGFFTENDDDEGGAVVPVAFVPSQQDQDIGSAVLPTAGYAALFDANYEVDGFRPDPYDIAYRPSEEALKFRYKGETQAEFEERERHCLATAIYFEARGEPLKGQIAVSQVILNRVRSPKFPQTICGVVYQGQYRKGCQFSFTCDGQSDTPRDKALWARAQELSKSFMAGEHWLPEVGYSTFYHADYVRPRWSYRMNKIDKIGRHIFYKKRGEQPYLVEASLSEDSGTDGEAENDSELPTTSLAWAVQAVTGSVNAVTGTSATAPTQVMSLGYGASE</sequence>
<keyword evidence="3" id="KW-1185">Reference proteome</keyword>
<evidence type="ECO:0000313" key="2">
    <source>
        <dbReference type="EMBL" id="BAQ16508.1"/>
    </source>
</evidence>
<dbReference type="HOGENOM" id="CLU_741476_0_0_5"/>
<proteinExistence type="predicted"/>
<dbReference type="EMBL" id="AP014648">
    <property type="protein sequence ID" value="BAQ16508.1"/>
    <property type="molecule type" value="Genomic_DNA"/>
</dbReference>
<dbReference type="RefSeq" id="WP_052464138.1">
    <property type="nucleotide sequence ID" value="NZ_AP014648.1"/>
</dbReference>
<feature type="domain" description="Cell wall hydrolase SleB" evidence="1">
    <location>
        <begin position="195"/>
        <end position="304"/>
    </location>
</feature>
<accession>A0A0A8K0K9</accession>
<dbReference type="Proteomes" id="UP000031643">
    <property type="component" value="Chromosome"/>
</dbReference>
<dbReference type="STRING" id="1384459.GL4_1048"/>
<evidence type="ECO:0000313" key="3">
    <source>
        <dbReference type="Proteomes" id="UP000031643"/>
    </source>
</evidence>
<reference evidence="2 3" key="1">
    <citation type="submission" date="2014-09" db="EMBL/GenBank/DDBJ databases">
        <title>Genome sequencing of Methyloceanibacter caenitepidi Gela4.</title>
        <authorList>
            <person name="Takeuchi M."/>
            <person name="Susumu S."/>
            <person name="Kamagata Y."/>
            <person name="Oshima K."/>
            <person name="Hattori M."/>
            <person name="Iwasaki W."/>
        </authorList>
    </citation>
    <scope>NUCLEOTIDE SEQUENCE [LARGE SCALE GENOMIC DNA]</scope>
    <source>
        <strain evidence="2 3">Gela4</strain>
    </source>
</reference>
<name>A0A0A8K0K9_9HYPH</name>
<dbReference type="Pfam" id="PF07486">
    <property type="entry name" value="Hydrolase_2"/>
    <property type="match status" value="1"/>
</dbReference>
<dbReference type="InterPro" id="IPR042047">
    <property type="entry name" value="SleB_dom1"/>
</dbReference>
<dbReference type="AlphaFoldDB" id="A0A0A8K0K9"/>
<evidence type="ECO:0000259" key="1">
    <source>
        <dbReference type="Pfam" id="PF07486"/>
    </source>
</evidence>
<dbReference type="KEGG" id="mcg:GL4_1048"/>
<organism evidence="2 3">
    <name type="scientific">Methyloceanibacter caenitepidi</name>
    <dbReference type="NCBI Taxonomy" id="1384459"/>
    <lineage>
        <taxon>Bacteria</taxon>
        <taxon>Pseudomonadati</taxon>
        <taxon>Pseudomonadota</taxon>
        <taxon>Alphaproteobacteria</taxon>
        <taxon>Hyphomicrobiales</taxon>
        <taxon>Hyphomicrobiaceae</taxon>
        <taxon>Methyloceanibacter</taxon>
    </lineage>
</organism>
<gene>
    <name evidence="2" type="ORF">GL4_1048</name>
</gene>